<gene>
    <name evidence="16" type="ORF">H0H81_011771</name>
</gene>
<evidence type="ECO:0000313" key="17">
    <source>
        <dbReference type="Proteomes" id="UP000717328"/>
    </source>
</evidence>
<dbReference type="PANTHER" id="PTHR12640:SF0">
    <property type="entry name" value="DOLICHYL-DIPHOSPHOOLIGOSACCHARIDE--PROTEIN GLYCOSYLTRANSFERASE SUBUNIT 2"/>
    <property type="match status" value="1"/>
</dbReference>
<keyword evidence="8 12" id="KW-1133">Transmembrane helix</keyword>
<feature type="signal peptide" evidence="13">
    <location>
        <begin position="1"/>
        <end position="16"/>
    </location>
</feature>
<keyword evidence="6 13" id="KW-0732">Signal</keyword>
<comment type="function">
    <text evidence="1">Subunit of the oligosaccharyl transferase (OST) complex that catalyzes the initial transfer of a defined glycan (Glc(3)Man(9)GlcNAc(2) in eukaryotes) from the lipid carrier dolichol-pyrophosphate to an asparagine residue within an Asn-X-Ser/Thr consensus motif in nascent polypeptide chains, the first step in protein N-glycosylation. N-glycosylation occurs cotranslationally and the complex associates with the Sec61 complex at the channel-forming translocon complex that mediates protein translocation across the endoplasmic reticulum (ER). All subunits are required for a maximal enzyme activity.</text>
</comment>
<comment type="subcellular location">
    <subcellularLocation>
        <location evidence="2">Endoplasmic reticulum membrane</location>
        <topology evidence="2">Multi-pass membrane protein</topology>
    </subcellularLocation>
</comment>
<evidence type="ECO:0000256" key="3">
    <source>
        <dbReference type="ARBA" id="ARBA00004922"/>
    </source>
</evidence>
<evidence type="ECO:0000256" key="9">
    <source>
        <dbReference type="ARBA" id="ARBA00023136"/>
    </source>
</evidence>
<keyword evidence="9 12" id="KW-0472">Membrane</keyword>
<dbReference type="AlphaFoldDB" id="A0A9P7K3M7"/>
<comment type="similarity">
    <text evidence="4">Belongs to the SWP1 family.</text>
</comment>
<dbReference type="InterPro" id="IPR056790">
    <property type="entry name" value="Ribophorin_II_C"/>
</dbReference>
<sequence>MLSLHIVALLIAGAQAAVLTLQSPRFTVTSSTGAQLRSEPISLARPASIPVTLEKDDVLKVTFQVIEKGASKGVQPHQTFLRFYDKKSGEEGIQPIRVTNGGKAKFELNMAKPPLSLPPTSDAPLQVTLLIGSPLHSPLSVALFDLVVPASQPAPVHPDEASFHPLPEIHHTFRPEQKLPPKPISAIFSVLVLSPWVVLLGLWAQTAPRVPHLLSPSILPFIGTLGAFQGLLVWYWADLKLGQVLTYGAVLGLVTIFTGKQALSKIGDQRVGRK</sequence>
<dbReference type="Pfam" id="PF23860">
    <property type="entry name" value="Ribophorin_II_3rd"/>
    <property type="match status" value="1"/>
</dbReference>
<protein>
    <recommendedName>
        <fullName evidence="11">Ribophorin II</fullName>
    </recommendedName>
    <alternativeName>
        <fullName evidence="10">Ribophorin-2</fullName>
    </alternativeName>
</protein>
<dbReference type="GO" id="GO:0006487">
    <property type="term" value="P:protein N-linked glycosylation"/>
    <property type="evidence" value="ECO:0007669"/>
    <property type="project" value="TreeGrafter"/>
</dbReference>
<evidence type="ECO:0000256" key="4">
    <source>
        <dbReference type="ARBA" id="ARBA00009038"/>
    </source>
</evidence>
<evidence type="ECO:0000256" key="5">
    <source>
        <dbReference type="ARBA" id="ARBA00022692"/>
    </source>
</evidence>
<dbReference type="InterPro" id="IPR008814">
    <property type="entry name" value="Swp1"/>
</dbReference>
<keyword evidence="5 12" id="KW-0812">Transmembrane</keyword>
<dbReference type="OrthoDB" id="432292at2759"/>
<organism evidence="16 17">
    <name type="scientific">Sphagnurus paluster</name>
    <dbReference type="NCBI Taxonomy" id="117069"/>
    <lineage>
        <taxon>Eukaryota</taxon>
        <taxon>Fungi</taxon>
        <taxon>Dikarya</taxon>
        <taxon>Basidiomycota</taxon>
        <taxon>Agaricomycotina</taxon>
        <taxon>Agaricomycetes</taxon>
        <taxon>Agaricomycetidae</taxon>
        <taxon>Agaricales</taxon>
        <taxon>Tricholomatineae</taxon>
        <taxon>Lyophyllaceae</taxon>
        <taxon>Sphagnurus</taxon>
    </lineage>
</organism>
<feature type="chain" id="PRO_5044340735" description="Ribophorin II" evidence="13">
    <location>
        <begin position="17"/>
        <end position="274"/>
    </location>
</feature>
<evidence type="ECO:0000259" key="14">
    <source>
        <dbReference type="Pfam" id="PF23860"/>
    </source>
</evidence>
<feature type="transmembrane region" description="Helical" evidence="12">
    <location>
        <begin position="216"/>
        <end position="237"/>
    </location>
</feature>
<evidence type="ECO:0000256" key="6">
    <source>
        <dbReference type="ARBA" id="ARBA00022729"/>
    </source>
</evidence>
<dbReference type="Proteomes" id="UP000717328">
    <property type="component" value="Unassembled WGS sequence"/>
</dbReference>
<evidence type="ECO:0000256" key="2">
    <source>
        <dbReference type="ARBA" id="ARBA00004477"/>
    </source>
</evidence>
<feature type="transmembrane region" description="Helical" evidence="12">
    <location>
        <begin position="243"/>
        <end position="263"/>
    </location>
</feature>
<dbReference type="Pfam" id="PF25147">
    <property type="entry name" value="Ribophorin_II_C"/>
    <property type="match status" value="1"/>
</dbReference>
<dbReference type="EMBL" id="JABCKI010006125">
    <property type="protein sequence ID" value="KAG5635309.1"/>
    <property type="molecule type" value="Genomic_DNA"/>
</dbReference>
<reference evidence="16" key="1">
    <citation type="submission" date="2021-02" db="EMBL/GenBank/DDBJ databases">
        <authorList>
            <person name="Nieuwenhuis M."/>
            <person name="Van De Peppel L.J.J."/>
        </authorList>
    </citation>
    <scope>NUCLEOTIDE SEQUENCE</scope>
    <source>
        <strain evidence="16">D49</strain>
    </source>
</reference>
<evidence type="ECO:0000256" key="13">
    <source>
        <dbReference type="SAM" id="SignalP"/>
    </source>
</evidence>
<comment type="pathway">
    <text evidence="3">Protein modification; protein glycosylation.</text>
</comment>
<feature type="domain" description="Ribophorin II C-terminal" evidence="15">
    <location>
        <begin position="173"/>
        <end position="270"/>
    </location>
</feature>
<accession>A0A9P7K3M7</accession>
<evidence type="ECO:0000313" key="16">
    <source>
        <dbReference type="EMBL" id="KAG5635309.1"/>
    </source>
</evidence>
<keyword evidence="7" id="KW-0256">Endoplasmic reticulum</keyword>
<dbReference type="PANTHER" id="PTHR12640">
    <property type="entry name" value="RIBOPHORIN II"/>
    <property type="match status" value="1"/>
</dbReference>
<reference evidence="16" key="2">
    <citation type="submission" date="2021-10" db="EMBL/GenBank/DDBJ databases">
        <title>Phylogenomics reveals ancestral predisposition of the termite-cultivated fungus Termitomyces towards a domesticated lifestyle.</title>
        <authorList>
            <person name="Auxier B."/>
            <person name="Grum-Grzhimaylo A."/>
            <person name="Cardenas M.E."/>
            <person name="Lodge J.D."/>
            <person name="Laessoe T."/>
            <person name="Pedersen O."/>
            <person name="Smith M.E."/>
            <person name="Kuyper T.W."/>
            <person name="Franco-Molano E.A."/>
            <person name="Baroni T.J."/>
            <person name="Aanen D.K."/>
        </authorList>
    </citation>
    <scope>NUCLEOTIDE SEQUENCE</scope>
    <source>
        <strain evidence="16">D49</strain>
    </source>
</reference>
<dbReference type="GO" id="GO:0008250">
    <property type="term" value="C:oligosaccharyltransferase complex"/>
    <property type="evidence" value="ECO:0007669"/>
    <property type="project" value="InterPro"/>
</dbReference>
<comment type="caution">
    <text evidence="16">The sequence shown here is derived from an EMBL/GenBank/DDBJ whole genome shotgun (WGS) entry which is preliminary data.</text>
</comment>
<proteinExistence type="inferred from homology"/>
<feature type="transmembrane region" description="Helical" evidence="12">
    <location>
        <begin position="184"/>
        <end position="204"/>
    </location>
</feature>
<dbReference type="InterPro" id="IPR055374">
    <property type="entry name" value="Ribophorin_II_3rd"/>
</dbReference>
<evidence type="ECO:0000256" key="10">
    <source>
        <dbReference type="ARBA" id="ARBA00030078"/>
    </source>
</evidence>
<evidence type="ECO:0000256" key="11">
    <source>
        <dbReference type="ARBA" id="ARBA00032139"/>
    </source>
</evidence>
<name>A0A9P7K3M7_9AGAR</name>
<evidence type="ECO:0000256" key="8">
    <source>
        <dbReference type="ARBA" id="ARBA00022989"/>
    </source>
</evidence>
<evidence type="ECO:0000256" key="12">
    <source>
        <dbReference type="SAM" id="Phobius"/>
    </source>
</evidence>
<evidence type="ECO:0000259" key="15">
    <source>
        <dbReference type="Pfam" id="PF25147"/>
    </source>
</evidence>
<evidence type="ECO:0000256" key="1">
    <source>
        <dbReference type="ARBA" id="ARBA00002791"/>
    </source>
</evidence>
<feature type="domain" description="Ribophorin II third" evidence="14">
    <location>
        <begin position="37"/>
        <end position="133"/>
    </location>
</feature>
<keyword evidence="17" id="KW-1185">Reference proteome</keyword>
<evidence type="ECO:0000256" key="7">
    <source>
        <dbReference type="ARBA" id="ARBA00022824"/>
    </source>
</evidence>